<organism evidence="1">
    <name type="scientific">Cucumis melo</name>
    <name type="common">Muskmelon</name>
    <dbReference type="NCBI Taxonomy" id="3656"/>
    <lineage>
        <taxon>Eukaryota</taxon>
        <taxon>Viridiplantae</taxon>
        <taxon>Streptophyta</taxon>
        <taxon>Embryophyta</taxon>
        <taxon>Tracheophyta</taxon>
        <taxon>Spermatophyta</taxon>
        <taxon>Magnoliopsida</taxon>
        <taxon>eudicotyledons</taxon>
        <taxon>Gunneridae</taxon>
        <taxon>Pentapetalae</taxon>
        <taxon>rosids</taxon>
        <taxon>fabids</taxon>
        <taxon>Cucurbitales</taxon>
        <taxon>Cucurbitaceae</taxon>
        <taxon>Benincaseae</taxon>
        <taxon>Cucumis</taxon>
    </lineage>
</organism>
<reference evidence="1" key="1">
    <citation type="submission" date="2023-03" db="UniProtKB">
        <authorList>
            <consortium name="EnsemblPlants"/>
        </authorList>
    </citation>
    <scope>IDENTIFICATION</scope>
</reference>
<sequence length="205" mass="23787">MTEEIDGAEEIDEEFTNIGKEMEAAFENLNNDSMGMAVFWELWMLSSMLILMKNFFHFSIGPIQDALQLSEEELKKIVKINLMVSWFLMKAVCRKCETKNQKEGSKECYKSLQARMLYFYKRRRREKNPTRPEYGSDRVESSTKLTVLFGSGQFLKETRSDPITPQINSNNKIIARKNLEGFLPVGNLNYAPPVVTSHLIKREIQ</sequence>
<evidence type="ECO:0000313" key="1">
    <source>
        <dbReference type="EnsemblPlants" id="MELO3C029597.2.1"/>
    </source>
</evidence>
<dbReference type="AlphaFoldDB" id="A0A9I9E6T6"/>
<proteinExistence type="predicted"/>
<accession>A0A9I9E6T6</accession>
<dbReference type="Gramene" id="MELO3C029597.2.1">
    <property type="protein sequence ID" value="MELO3C029597.2.1"/>
    <property type="gene ID" value="MELO3C029597.2"/>
</dbReference>
<protein>
    <submittedName>
        <fullName evidence="1">Uncharacterized protein</fullName>
    </submittedName>
</protein>
<name>A0A9I9E6T6_CUCME</name>
<dbReference type="EnsemblPlants" id="MELO3C029597.2.1">
    <property type="protein sequence ID" value="MELO3C029597.2.1"/>
    <property type="gene ID" value="MELO3C029597.2"/>
</dbReference>